<dbReference type="SUPFAM" id="SSF51261">
    <property type="entry name" value="Duplicated hybrid motif"/>
    <property type="match status" value="1"/>
</dbReference>
<dbReference type="InterPro" id="IPR050570">
    <property type="entry name" value="Cell_wall_metabolism_enzyme"/>
</dbReference>
<name>A0A2C8ZXY0_9MICO</name>
<keyword evidence="1" id="KW-0732">Signal</keyword>
<accession>A0A2C8ZXY0</accession>
<dbReference type="GO" id="GO:0004222">
    <property type="term" value="F:metalloendopeptidase activity"/>
    <property type="evidence" value="ECO:0007669"/>
    <property type="project" value="TreeGrafter"/>
</dbReference>
<dbReference type="Proteomes" id="UP000219440">
    <property type="component" value="Unassembled WGS sequence"/>
</dbReference>
<evidence type="ECO:0000313" key="3">
    <source>
        <dbReference type="EMBL" id="SOE70879.1"/>
    </source>
</evidence>
<dbReference type="Pfam" id="PF01551">
    <property type="entry name" value="Peptidase_M23"/>
    <property type="match status" value="1"/>
</dbReference>
<evidence type="ECO:0000256" key="1">
    <source>
        <dbReference type="ARBA" id="ARBA00022729"/>
    </source>
</evidence>
<dbReference type="Gene3D" id="2.70.70.10">
    <property type="entry name" value="Glucose Permease (Domain IIA)"/>
    <property type="match status" value="1"/>
</dbReference>
<gene>
    <name evidence="3" type="ORF">SAMN06296378_2342</name>
</gene>
<dbReference type="InterPro" id="IPR016047">
    <property type="entry name" value="M23ase_b-sheet_dom"/>
</dbReference>
<dbReference type="AlphaFoldDB" id="A0A2C8ZXY0"/>
<dbReference type="CDD" id="cd12797">
    <property type="entry name" value="M23_peptidase"/>
    <property type="match status" value="1"/>
</dbReference>
<keyword evidence="4" id="KW-1185">Reference proteome</keyword>
<dbReference type="EMBL" id="OCST01000004">
    <property type="protein sequence ID" value="SOE70879.1"/>
    <property type="molecule type" value="Genomic_DNA"/>
</dbReference>
<evidence type="ECO:0000313" key="4">
    <source>
        <dbReference type="Proteomes" id="UP000219440"/>
    </source>
</evidence>
<dbReference type="PANTHER" id="PTHR21666">
    <property type="entry name" value="PEPTIDASE-RELATED"/>
    <property type="match status" value="1"/>
</dbReference>
<dbReference type="InterPro" id="IPR011055">
    <property type="entry name" value="Dup_hybrid_motif"/>
</dbReference>
<proteinExistence type="predicted"/>
<feature type="domain" description="M23ase beta-sheet core" evidence="2">
    <location>
        <begin position="112"/>
        <end position="207"/>
    </location>
</feature>
<reference evidence="3 4" key="1">
    <citation type="submission" date="2017-09" db="EMBL/GenBank/DDBJ databases">
        <authorList>
            <person name="Ehlers B."/>
            <person name="Leendertz F.H."/>
        </authorList>
    </citation>
    <scope>NUCLEOTIDE SEQUENCE [LARGE SCALE GENOMIC DNA]</scope>
    <source>
        <strain evidence="3 4">CGMCC 1.05381</strain>
    </source>
</reference>
<protein>
    <submittedName>
        <fullName evidence="3">Peptidase family M23</fullName>
    </submittedName>
</protein>
<dbReference type="PANTHER" id="PTHR21666:SF289">
    <property type="entry name" value="L-ALA--D-GLU ENDOPEPTIDASE"/>
    <property type="match status" value="1"/>
</dbReference>
<organism evidence="3 4">
    <name type="scientific">Salinibacterium xinjiangense</name>
    <dbReference type="NCBI Taxonomy" id="386302"/>
    <lineage>
        <taxon>Bacteria</taxon>
        <taxon>Bacillati</taxon>
        <taxon>Actinomycetota</taxon>
        <taxon>Actinomycetes</taxon>
        <taxon>Micrococcales</taxon>
        <taxon>Microbacteriaceae</taxon>
        <taxon>Salinibacterium</taxon>
    </lineage>
</organism>
<sequence>MCLPKVFCSVYRANTGTRSHSGCAECFEKDSTAPPPCALQRSPHGCDDERSGTFHRDNDGRMLRSIVAIALMLLVPASAAPAAPRPSWDWPVDPPRVLVRQFIAPMTAYSSGHRGVDLATASGSVYAPADGVVHFAGVVVDRPVLSIRHTGGLISSYEPVETTLHKGATVARGDVIGTVPTDPALPGHCSHACLHFGVRRDGEYVSPLLYLGGIEPSVLLPTRR</sequence>
<evidence type="ECO:0000259" key="2">
    <source>
        <dbReference type="Pfam" id="PF01551"/>
    </source>
</evidence>